<keyword evidence="5" id="KW-1185">Reference proteome</keyword>
<evidence type="ECO:0000259" key="3">
    <source>
        <dbReference type="Pfam" id="PF00501"/>
    </source>
</evidence>
<dbReference type="PANTHER" id="PTHR43272:SF33">
    <property type="entry name" value="AMP-BINDING DOMAIN-CONTAINING PROTEIN-RELATED"/>
    <property type="match status" value="1"/>
</dbReference>
<dbReference type="GO" id="GO:0016020">
    <property type="term" value="C:membrane"/>
    <property type="evidence" value="ECO:0007669"/>
    <property type="project" value="TreeGrafter"/>
</dbReference>
<dbReference type="Gene3D" id="3.40.50.12780">
    <property type="entry name" value="N-terminal domain of ligase-like"/>
    <property type="match status" value="1"/>
</dbReference>
<dbReference type="InterPro" id="IPR042099">
    <property type="entry name" value="ANL_N_sf"/>
</dbReference>
<dbReference type="CDD" id="cd05907">
    <property type="entry name" value="VL_LC_FACS_like"/>
    <property type="match status" value="1"/>
</dbReference>
<accession>A0A7W8QSK4</accession>
<dbReference type="InterPro" id="IPR020845">
    <property type="entry name" value="AMP-binding_CS"/>
</dbReference>
<dbReference type="Pfam" id="PF00501">
    <property type="entry name" value="AMP-binding"/>
    <property type="match status" value="1"/>
</dbReference>
<sequence>MTHISTPAASEPRTHGGLAEILFERADLHPETAMLSRKADGSGGWRDIPAAEVRDQVTAVAKGLIASGVAAGDRVGLLSANRYEWTIADFAVWAAGAVPVPIYPSSSPEQIAMILDDSGAVGCIVDGEAATTAVEGVREQVPGLRRLWTLDPLRGEPGALEALASAGAEVDDAEVKARRDAVSPSDPATIVYTSGTTGTPKGCVLTHANFFAEVDAATHALSVLFEGDPAGDDAPSTLLFLPLAHVFGRMVEVAAVHAGAKLGHAASVADLIADLGTFRPTFLLAVPYVFEKIHTGARKRTSGLTRRIFDAATDTAVAYSTALDRPGGPGALLKLRRRIFEPLVYRKLMGALGGRCTRVISGGGALDVRLLHFYRGIGLEVIEGYGLTETTAAVLANTPGRIRPGTIGHPLPGVEVKLAEDGEILVKGGPVFSRYWNRPEATEEAFRDGWFATGDLGEADADGYIRVSGRKKEILVTAGGKNVAPVPIEERVCADPLVDQCMLIGDGRSFVTALITLDAEEFASWKQRAGKPAEATVAELADDPGLRAEVQKAVDAGNAAVSRAESIRAFTILDRAFSVEDETLTPTLKLRRARILARESEAVERMYAKR</sequence>
<organism evidence="4 5">
    <name type="scientific">Nocardiopsis composta</name>
    <dbReference type="NCBI Taxonomy" id="157465"/>
    <lineage>
        <taxon>Bacteria</taxon>
        <taxon>Bacillati</taxon>
        <taxon>Actinomycetota</taxon>
        <taxon>Actinomycetes</taxon>
        <taxon>Streptosporangiales</taxon>
        <taxon>Nocardiopsidaceae</taxon>
        <taxon>Nocardiopsis</taxon>
    </lineage>
</organism>
<dbReference type="InterPro" id="IPR000873">
    <property type="entry name" value="AMP-dep_synth/lig_dom"/>
</dbReference>
<dbReference type="GO" id="GO:0004467">
    <property type="term" value="F:long-chain fatty acid-CoA ligase activity"/>
    <property type="evidence" value="ECO:0007669"/>
    <property type="project" value="UniProtKB-EC"/>
</dbReference>
<keyword evidence="2" id="KW-0067">ATP-binding</keyword>
<evidence type="ECO:0000313" key="4">
    <source>
        <dbReference type="EMBL" id="MBB5435815.1"/>
    </source>
</evidence>
<proteinExistence type="predicted"/>
<dbReference type="Pfam" id="PF23562">
    <property type="entry name" value="AMP-binding_C_3"/>
    <property type="match status" value="1"/>
</dbReference>
<evidence type="ECO:0000256" key="2">
    <source>
        <dbReference type="ARBA" id="ARBA00022840"/>
    </source>
</evidence>
<dbReference type="SUPFAM" id="SSF56801">
    <property type="entry name" value="Acetyl-CoA synthetase-like"/>
    <property type="match status" value="1"/>
</dbReference>
<dbReference type="EC" id="6.2.1.3" evidence="4"/>
<name>A0A7W8QSK4_9ACTN</name>
<dbReference type="AlphaFoldDB" id="A0A7W8QSK4"/>
<dbReference type="Proteomes" id="UP000572635">
    <property type="component" value="Unassembled WGS sequence"/>
</dbReference>
<evidence type="ECO:0000313" key="5">
    <source>
        <dbReference type="Proteomes" id="UP000572635"/>
    </source>
</evidence>
<feature type="domain" description="AMP-dependent synthetase/ligase" evidence="3">
    <location>
        <begin position="24"/>
        <end position="436"/>
    </location>
</feature>
<dbReference type="PROSITE" id="PS00455">
    <property type="entry name" value="AMP_BINDING"/>
    <property type="match status" value="1"/>
</dbReference>
<dbReference type="GO" id="GO:0005524">
    <property type="term" value="F:ATP binding"/>
    <property type="evidence" value="ECO:0007669"/>
    <property type="project" value="UniProtKB-KW"/>
</dbReference>
<evidence type="ECO:0000256" key="1">
    <source>
        <dbReference type="ARBA" id="ARBA00022741"/>
    </source>
</evidence>
<protein>
    <submittedName>
        <fullName evidence="4">Long-chain acyl-CoA synthetase</fullName>
        <ecNumber evidence="4">6.2.1.3</ecNumber>
    </submittedName>
</protein>
<dbReference type="EMBL" id="JACHDB010000002">
    <property type="protein sequence ID" value="MBB5435815.1"/>
    <property type="molecule type" value="Genomic_DNA"/>
</dbReference>
<keyword evidence="4" id="KW-0436">Ligase</keyword>
<comment type="caution">
    <text evidence="4">The sequence shown here is derived from an EMBL/GenBank/DDBJ whole genome shotgun (WGS) entry which is preliminary data.</text>
</comment>
<keyword evidence="1" id="KW-0547">Nucleotide-binding</keyword>
<reference evidence="4 5" key="1">
    <citation type="submission" date="2020-08" db="EMBL/GenBank/DDBJ databases">
        <title>Sequencing the genomes of 1000 actinobacteria strains.</title>
        <authorList>
            <person name="Klenk H.-P."/>
        </authorList>
    </citation>
    <scope>NUCLEOTIDE SEQUENCE [LARGE SCALE GENOMIC DNA]</scope>
    <source>
        <strain evidence="4 5">DSM 44551</strain>
    </source>
</reference>
<dbReference type="RefSeq" id="WP_184398923.1">
    <property type="nucleotide sequence ID" value="NZ_BAAAJD010000072.1"/>
</dbReference>
<dbReference type="PANTHER" id="PTHR43272">
    <property type="entry name" value="LONG-CHAIN-FATTY-ACID--COA LIGASE"/>
    <property type="match status" value="1"/>
</dbReference>
<gene>
    <name evidence="4" type="ORF">HDA36_005963</name>
</gene>